<evidence type="ECO:0000256" key="1">
    <source>
        <dbReference type="SAM" id="Phobius"/>
    </source>
</evidence>
<feature type="transmembrane region" description="Helical" evidence="1">
    <location>
        <begin position="386"/>
        <end position="407"/>
    </location>
</feature>
<evidence type="ECO:0008006" key="6">
    <source>
        <dbReference type="Google" id="ProtNLM"/>
    </source>
</evidence>
<feature type="transmembrane region" description="Helical" evidence="1">
    <location>
        <begin position="34"/>
        <end position="59"/>
    </location>
</feature>
<evidence type="ECO:0000313" key="2">
    <source>
        <dbReference type="EMBL" id="AJA52665.1"/>
    </source>
</evidence>
<name>A0A0H3J676_CLOPA</name>
<dbReference type="RefSeq" id="WP_003442493.1">
    <property type="nucleotide sequence ID" value="NZ_ANZB01000003.1"/>
</dbReference>
<dbReference type="Proteomes" id="UP000030905">
    <property type="component" value="Chromosome"/>
</dbReference>
<dbReference type="KEGG" id="cpae:CPAST_c26090"/>
<dbReference type="Proteomes" id="UP000028042">
    <property type="component" value="Unassembled WGS sequence"/>
</dbReference>
<dbReference type="eggNOG" id="COG2733">
    <property type="taxonomic scope" value="Bacteria"/>
</dbReference>
<evidence type="ECO:0000313" key="4">
    <source>
        <dbReference type="Proteomes" id="UP000028042"/>
    </source>
</evidence>
<dbReference type="PANTHER" id="PTHR38442">
    <property type="entry name" value="INNER MEMBRANE PROTEIN-RELATED"/>
    <property type="match status" value="1"/>
</dbReference>
<keyword evidence="1" id="KW-0812">Transmembrane</keyword>
<dbReference type="EMBL" id="CP009268">
    <property type="protein sequence ID" value="AJA52665.1"/>
    <property type="molecule type" value="Genomic_DNA"/>
</dbReference>
<keyword evidence="1" id="KW-0472">Membrane</keyword>
<organism evidence="2 5">
    <name type="scientific">Clostridium pasteurianum DSM 525 = ATCC 6013</name>
    <dbReference type="NCBI Taxonomy" id="1262449"/>
    <lineage>
        <taxon>Bacteria</taxon>
        <taxon>Bacillati</taxon>
        <taxon>Bacillota</taxon>
        <taxon>Clostridia</taxon>
        <taxon>Eubacteriales</taxon>
        <taxon>Clostridiaceae</taxon>
        <taxon>Clostridium</taxon>
    </lineage>
</organism>
<dbReference type="PANTHER" id="PTHR38442:SF1">
    <property type="entry name" value="INNER MEMBRANE PROTEIN"/>
    <property type="match status" value="1"/>
</dbReference>
<dbReference type="EMBL" id="JPGY02000001">
    <property type="protein sequence ID" value="KRU11325.1"/>
    <property type="molecule type" value="Genomic_DNA"/>
</dbReference>
<reference evidence="3" key="2">
    <citation type="submission" date="2015-10" db="EMBL/GenBank/DDBJ databases">
        <title>Improved Draft Genome Sequence of Clostridium pasteurianum Strain ATCC 6013 (DSM 525) Using a Hybrid Next-Generation Sequencing Approach.</title>
        <authorList>
            <person name="Pyne M.E."/>
            <person name="Utturkar S.M."/>
            <person name="Brown S.D."/>
            <person name="Moo-Young M."/>
            <person name="Chung D.A."/>
            <person name="Chou P.C."/>
        </authorList>
    </citation>
    <scope>NUCLEOTIDE SEQUENCE</scope>
    <source>
        <strain evidence="3">ATCC 6013</strain>
    </source>
</reference>
<sequence>MNYKNKANITLLCVFLVFIVTLFLRYFYGNIFIFNFLFIVMEASLVGGIADWFAITAIFSKPLGISYHTELIPRNRKKIILGISNMVEKELLTSEVINKRISQVKVIDKLIIFIENKKYSILKYVEKYINDYISNHGKDTLIYIYNNLIEKHIEKFSITDNIKLLIKEIENNQSEEKIIDFIIDGAIKICERERTKDFIYSKLVELKEKKINNFFSKLSFSIFEKTDSVNFLSAASSIQNGIIDSFLEMKNKDSDMRRMLKEQFRECISNIEYHREGIEEFKIKLIRELDIRSIAFNNLDENNKQTSILCKWILLQMKFCFKYFVRNEDLKKSAENILKNIICSFAEKEHRFIGTIVTETLNEFDDKKLNEFVEHKFGNDLQWIRINGSVVGGIIGALMFIFLTFIYDPYIVPIIRNTL</sequence>
<dbReference type="GeneID" id="93074740"/>
<proteinExistence type="predicted"/>
<gene>
    <name evidence="2" type="ORF">CLPA_c26090</name>
    <name evidence="3" type="ORF">CP6013_00572</name>
</gene>
<feature type="transmembrane region" description="Helical" evidence="1">
    <location>
        <begin position="7"/>
        <end position="28"/>
    </location>
</feature>
<accession>A0A0H3J676</accession>
<evidence type="ECO:0000313" key="5">
    <source>
        <dbReference type="Proteomes" id="UP000030905"/>
    </source>
</evidence>
<dbReference type="PATRIC" id="fig|1262449.3.peg.1054"/>
<protein>
    <recommendedName>
        <fullName evidence="6">DUF445 domain-containing protein</fullName>
    </recommendedName>
</protein>
<dbReference type="GO" id="GO:0005886">
    <property type="term" value="C:plasma membrane"/>
    <property type="evidence" value="ECO:0007669"/>
    <property type="project" value="TreeGrafter"/>
</dbReference>
<evidence type="ECO:0000313" key="3">
    <source>
        <dbReference type="EMBL" id="KRU11325.1"/>
    </source>
</evidence>
<dbReference type="Pfam" id="PF04286">
    <property type="entry name" value="DUF445"/>
    <property type="match status" value="1"/>
</dbReference>
<dbReference type="InterPro" id="IPR007383">
    <property type="entry name" value="DUF445"/>
</dbReference>
<reference evidence="3 4" key="3">
    <citation type="journal article" name="Genome Announc.">
        <title>Improved Draft Genome Sequence of Clostridium pasteurianum Strain ATCC 6013 (DSM 525) Using a Hybrid Next-Generation Sequencing Approach.</title>
        <authorList>
            <person name="Pyne M.E."/>
            <person name="Utturkar S."/>
            <person name="Brown S.D."/>
            <person name="Moo-Young M."/>
            <person name="Chung D.A."/>
            <person name="Chou C.P."/>
        </authorList>
    </citation>
    <scope>NUCLEOTIDE SEQUENCE [LARGE SCALE GENOMIC DNA]</scope>
    <source>
        <strain evidence="3 4">ATCC 6013</strain>
    </source>
</reference>
<reference evidence="2 5" key="1">
    <citation type="journal article" date="2015" name="Genome Announc.">
        <title>Complete Genome Sequence of the Nitrogen-Fixing and Solvent-Producing Clostridium pasteurianum DSM 525.</title>
        <authorList>
            <person name="Poehlein A."/>
            <person name="Grosse-Honebrink A."/>
            <person name="Zhang Y."/>
            <person name="Minton N.P."/>
            <person name="Daniel R."/>
        </authorList>
    </citation>
    <scope>NUCLEOTIDE SEQUENCE [LARGE SCALE GENOMIC DNA]</scope>
    <source>
        <strain evidence="2">DSM 525</strain>
        <strain evidence="5">DSM 525 / ATCC 6013</strain>
    </source>
</reference>
<dbReference type="AlphaFoldDB" id="A0A0H3J676"/>
<dbReference type="KEGG" id="cpat:CLPA_c26090"/>
<keyword evidence="5" id="KW-1185">Reference proteome</keyword>
<keyword evidence="1" id="KW-1133">Transmembrane helix</keyword>